<dbReference type="PIRSF" id="PIRSF000097">
    <property type="entry name" value="AKR"/>
    <property type="match status" value="1"/>
</dbReference>
<sequence length="330" mass="37211">MSTPAAKKATDVYFTLNNGLKIPALGLGTVPSDNPEDVKDQVITAVKAGYRLIDTAWYYGTEKYVGQALKELFDEGVVKREDLFITTKVWPSFYHSPEKSLDQSLETLGLDYVDLFLQHWPIALHGDENGQPAAPKDENGDLKYDDDPVSGTKFIEVYNKLEDILDTTKKTKSIGISNYSIPKLRQLLPHIKKHVPVVNQIEYHPQLPQQDLVDLCQENKIIVECYSPVGSGGAPVLKLPLIQELAKKYNCSTNEIVNAYHILNGRVVIPRSSNLERIKSITGLPELTKEDLDELYQIGVKNPKRHINDPWGYGLGFRWWEGDTKSKTFD</sequence>
<evidence type="ECO:0000256" key="1">
    <source>
        <dbReference type="ARBA" id="ARBA00023002"/>
    </source>
</evidence>
<evidence type="ECO:0000256" key="6">
    <source>
        <dbReference type="ARBA" id="ARBA00081322"/>
    </source>
</evidence>
<evidence type="ECO:0000259" key="10">
    <source>
        <dbReference type="Pfam" id="PF00248"/>
    </source>
</evidence>
<dbReference type="AlphaFoldDB" id="A0AAI9SZH2"/>
<evidence type="ECO:0000256" key="4">
    <source>
        <dbReference type="ARBA" id="ARBA00066965"/>
    </source>
</evidence>
<dbReference type="PRINTS" id="PR00069">
    <property type="entry name" value="ALDKETRDTASE"/>
</dbReference>
<evidence type="ECO:0000256" key="7">
    <source>
        <dbReference type="PIRSR" id="PIRSR000097-1"/>
    </source>
</evidence>
<evidence type="ECO:0000256" key="2">
    <source>
        <dbReference type="ARBA" id="ARBA00050878"/>
    </source>
</evidence>
<dbReference type="InterPro" id="IPR018170">
    <property type="entry name" value="Aldo/ket_reductase_CS"/>
</dbReference>
<feature type="domain" description="NADP-dependent oxidoreductase" evidence="10">
    <location>
        <begin position="25"/>
        <end position="297"/>
    </location>
</feature>
<evidence type="ECO:0000256" key="3">
    <source>
        <dbReference type="ARBA" id="ARBA00051098"/>
    </source>
</evidence>
<gene>
    <name evidence="11" type="ORF">KGF56_000929</name>
</gene>
<comment type="catalytic activity">
    <reaction evidence="3">
        <text>isatin + NADPH + H(+) = 3-hydroxyindolin-2-one + NADP(+)</text>
        <dbReference type="Rhea" id="RHEA:68608"/>
        <dbReference type="ChEBI" id="CHEBI:15378"/>
        <dbReference type="ChEBI" id="CHEBI:27539"/>
        <dbReference type="ChEBI" id="CHEBI:28536"/>
        <dbReference type="ChEBI" id="CHEBI:57783"/>
        <dbReference type="ChEBI" id="CHEBI:58349"/>
    </reaction>
</comment>
<protein>
    <recommendedName>
        <fullName evidence="5">2-dehydropantolactone reductase</fullName>
        <ecNumber evidence="4">1.1.1.358</ecNumber>
    </recommendedName>
    <alternativeName>
        <fullName evidence="5">2-dehydropantolactone reductase</fullName>
    </alternativeName>
    <alternativeName>
        <fullName evidence="6">Ketopantoyl-lactone reductase</fullName>
    </alternativeName>
</protein>
<dbReference type="Gene3D" id="3.20.20.100">
    <property type="entry name" value="NADP-dependent oxidoreductase domain"/>
    <property type="match status" value="1"/>
</dbReference>
<keyword evidence="1" id="KW-0560">Oxidoreductase</keyword>
<evidence type="ECO:0000313" key="11">
    <source>
        <dbReference type="EMBL" id="KAI3406088.1"/>
    </source>
</evidence>
<dbReference type="InterPro" id="IPR020471">
    <property type="entry name" value="AKR"/>
</dbReference>
<dbReference type="EMBL" id="JAHUZD010000025">
    <property type="protein sequence ID" value="KAI3406088.1"/>
    <property type="molecule type" value="Genomic_DNA"/>
</dbReference>
<dbReference type="GO" id="GO:0047011">
    <property type="term" value="F:2-dehydropantolactone reductase (A-specific) activity"/>
    <property type="evidence" value="ECO:0007669"/>
    <property type="project" value="UniProtKB-ARBA"/>
</dbReference>
<feature type="binding site" evidence="8">
    <location>
        <position position="119"/>
    </location>
    <ligand>
        <name>substrate</name>
    </ligand>
</feature>
<feature type="site" description="Lowers pKa of active site Tyr" evidence="9">
    <location>
        <position position="88"/>
    </location>
</feature>
<dbReference type="RefSeq" id="XP_049181833.1">
    <property type="nucleotide sequence ID" value="XM_049326889.1"/>
</dbReference>
<organism evidence="11 12">
    <name type="scientific">Candida oxycetoniae</name>
    <dbReference type="NCBI Taxonomy" id="497107"/>
    <lineage>
        <taxon>Eukaryota</taxon>
        <taxon>Fungi</taxon>
        <taxon>Dikarya</taxon>
        <taxon>Ascomycota</taxon>
        <taxon>Saccharomycotina</taxon>
        <taxon>Pichiomycetes</taxon>
        <taxon>Debaryomycetaceae</taxon>
        <taxon>Candida/Lodderomyces clade</taxon>
        <taxon>Candida</taxon>
    </lineage>
</organism>
<keyword evidence="12" id="KW-1185">Reference proteome</keyword>
<dbReference type="SUPFAM" id="SSF51430">
    <property type="entry name" value="NAD(P)-linked oxidoreductase"/>
    <property type="match status" value="1"/>
</dbReference>
<reference evidence="11" key="1">
    <citation type="journal article" date="2022" name="DNA Res.">
        <title>Genome analysis of five recently described species of the CUG-Ser clade uncovers Candida theae as a new hybrid lineage with pathogenic potential in the Candida parapsilosis species complex.</title>
        <authorList>
            <person name="Mixao V."/>
            <person name="Del Olmo V."/>
            <person name="Hegedusova E."/>
            <person name="Saus E."/>
            <person name="Pryszcz L."/>
            <person name="Cillingova A."/>
            <person name="Nosek J."/>
            <person name="Gabaldon T."/>
        </authorList>
    </citation>
    <scope>NUCLEOTIDE SEQUENCE</scope>
    <source>
        <strain evidence="11">CBS 10844</strain>
    </source>
</reference>
<evidence type="ECO:0000256" key="5">
    <source>
        <dbReference type="ARBA" id="ARBA00079693"/>
    </source>
</evidence>
<dbReference type="InterPro" id="IPR036812">
    <property type="entry name" value="NAD(P)_OxRdtase_dom_sf"/>
</dbReference>
<comment type="caution">
    <text evidence="11">The sequence shown here is derived from an EMBL/GenBank/DDBJ whole genome shotgun (WGS) entry which is preliminary data.</text>
</comment>
<dbReference type="Pfam" id="PF00248">
    <property type="entry name" value="Aldo_ket_red"/>
    <property type="match status" value="1"/>
</dbReference>
<accession>A0AAI9SZH2</accession>
<evidence type="ECO:0000313" key="12">
    <source>
        <dbReference type="Proteomes" id="UP001202479"/>
    </source>
</evidence>
<dbReference type="InterPro" id="IPR023210">
    <property type="entry name" value="NADP_OxRdtase_dom"/>
</dbReference>
<proteinExistence type="predicted"/>
<dbReference type="PROSITE" id="PS00798">
    <property type="entry name" value="ALDOKETO_REDUCTASE_1"/>
    <property type="match status" value="1"/>
</dbReference>
<dbReference type="PANTHER" id="PTHR11732">
    <property type="entry name" value="ALDO/KETO REDUCTASE"/>
    <property type="match status" value="1"/>
</dbReference>
<evidence type="ECO:0000256" key="8">
    <source>
        <dbReference type="PIRSR" id="PIRSR000097-2"/>
    </source>
</evidence>
<dbReference type="EC" id="1.1.1.358" evidence="4"/>
<evidence type="ECO:0000256" key="9">
    <source>
        <dbReference type="PIRSR" id="PIRSR000097-3"/>
    </source>
</evidence>
<comment type="catalytic activity">
    <reaction evidence="2">
        <text>(R)-pantolactone + NADP(+) = 2-dehydropantolactone + NADPH + H(+)</text>
        <dbReference type="Rhea" id="RHEA:18981"/>
        <dbReference type="ChEBI" id="CHEBI:15378"/>
        <dbReference type="ChEBI" id="CHEBI:16719"/>
        <dbReference type="ChEBI" id="CHEBI:18395"/>
        <dbReference type="ChEBI" id="CHEBI:57783"/>
        <dbReference type="ChEBI" id="CHEBI:58349"/>
        <dbReference type="EC" id="1.1.1.358"/>
    </reaction>
</comment>
<dbReference type="Proteomes" id="UP001202479">
    <property type="component" value="Unassembled WGS sequence"/>
</dbReference>
<dbReference type="GeneID" id="73378546"/>
<dbReference type="GO" id="GO:0042180">
    <property type="term" value="P:ketone metabolic process"/>
    <property type="evidence" value="ECO:0007669"/>
    <property type="project" value="UniProtKB-ARBA"/>
</dbReference>
<dbReference type="FunFam" id="3.20.20.100:FF:000002">
    <property type="entry name" value="2,5-diketo-D-gluconic acid reductase A"/>
    <property type="match status" value="1"/>
</dbReference>
<name>A0AAI9SZH2_9ASCO</name>
<feature type="active site" description="Proton donor" evidence="7">
    <location>
        <position position="59"/>
    </location>
</feature>